<protein>
    <recommendedName>
        <fullName evidence="8">Ubiquitin fusion degradaton protein</fullName>
    </recommendedName>
</protein>
<evidence type="ECO:0000259" key="4">
    <source>
        <dbReference type="Pfam" id="PF03152"/>
    </source>
</evidence>
<keyword evidence="7" id="KW-1185">Reference proteome</keyword>
<gene>
    <name evidence="6" type="ORF">CTAYLR_009790</name>
</gene>
<evidence type="ECO:0000256" key="2">
    <source>
        <dbReference type="ARBA" id="ARBA00022786"/>
    </source>
</evidence>
<dbReference type="InterPro" id="IPR055417">
    <property type="entry name" value="UFD1_N1"/>
</dbReference>
<reference evidence="6" key="1">
    <citation type="submission" date="2023-01" db="EMBL/GenBank/DDBJ databases">
        <title>Metagenome sequencing of chrysophaentin producing Chrysophaeum taylorii.</title>
        <authorList>
            <person name="Davison J."/>
            <person name="Bewley C."/>
        </authorList>
    </citation>
    <scope>NUCLEOTIDE SEQUENCE</scope>
    <source>
        <strain evidence="6">NIES-1699</strain>
    </source>
</reference>
<dbReference type="Gene3D" id="3.10.330.10">
    <property type="match status" value="1"/>
</dbReference>
<dbReference type="GO" id="GO:0034098">
    <property type="term" value="C:VCP-NPL4-UFD1 AAA ATPase complex"/>
    <property type="evidence" value="ECO:0007669"/>
    <property type="project" value="TreeGrafter"/>
</dbReference>
<dbReference type="InterPro" id="IPR042299">
    <property type="entry name" value="Ufd1-like_Nn"/>
</dbReference>
<dbReference type="GO" id="GO:0031593">
    <property type="term" value="F:polyubiquitin modification-dependent protein binding"/>
    <property type="evidence" value="ECO:0007669"/>
    <property type="project" value="TreeGrafter"/>
</dbReference>
<feature type="domain" description="Ubiquitin fusion degradation protein UFD1 N-terminal subdomain 2" evidence="5">
    <location>
        <begin position="105"/>
        <end position="180"/>
    </location>
</feature>
<keyword evidence="2" id="KW-0833">Ubl conjugation pathway</keyword>
<feature type="compositionally biased region" description="Polar residues" evidence="3">
    <location>
        <begin position="288"/>
        <end position="297"/>
    </location>
</feature>
<evidence type="ECO:0000259" key="5">
    <source>
        <dbReference type="Pfam" id="PF24842"/>
    </source>
</evidence>
<dbReference type="Proteomes" id="UP001230188">
    <property type="component" value="Unassembled WGS sequence"/>
</dbReference>
<sequence length="297" mass="32767">MLFGAHLGETFDEQYHCFSGAFADKPQLEEGDKILLPSSAFEQLARLQIEYPMLFELRSARGRTHCGVMEFTAPEGNCYLPFWMLQNLMLEEGGLVHVKNVSLPKATFVKFKPQSADFLDISNPRAVLERQLRTFSCVTVGDQICLPYNGRRYFLEVQEVRPGDAACIIETDCNVDFDAPVGYREPPPPQRGPEVPEPQKARREEEEEVFQAFQGSGQRLDGKDLKDAQAAKLQPLPTKKPPPPKPNFDSAGMTASGSAPKAMPPKPAPKFKPAASKWAKNAKPAFSGTGNKLSGGP</sequence>
<evidence type="ECO:0000256" key="1">
    <source>
        <dbReference type="ARBA" id="ARBA00006043"/>
    </source>
</evidence>
<dbReference type="AlphaFoldDB" id="A0AAD7UN46"/>
<feature type="compositionally biased region" description="Basic and acidic residues" evidence="3">
    <location>
        <begin position="220"/>
        <end position="229"/>
    </location>
</feature>
<dbReference type="Pfam" id="PF03152">
    <property type="entry name" value="UFD1_N1"/>
    <property type="match status" value="1"/>
</dbReference>
<evidence type="ECO:0000256" key="3">
    <source>
        <dbReference type="SAM" id="MobiDB-lite"/>
    </source>
</evidence>
<dbReference type="Pfam" id="PF24842">
    <property type="entry name" value="UFD1_N2"/>
    <property type="match status" value="1"/>
</dbReference>
<evidence type="ECO:0000313" key="6">
    <source>
        <dbReference type="EMBL" id="KAJ8612580.1"/>
    </source>
</evidence>
<name>A0AAD7UN46_9STRA</name>
<dbReference type="EMBL" id="JAQMWT010000045">
    <property type="protein sequence ID" value="KAJ8612580.1"/>
    <property type="molecule type" value="Genomic_DNA"/>
</dbReference>
<evidence type="ECO:0000313" key="7">
    <source>
        <dbReference type="Proteomes" id="UP001230188"/>
    </source>
</evidence>
<dbReference type="InterPro" id="IPR004854">
    <property type="entry name" value="Ufd1-like"/>
</dbReference>
<dbReference type="PANTHER" id="PTHR12555">
    <property type="entry name" value="UBIQUITIN FUSION DEGRADATON PROTEIN 1"/>
    <property type="match status" value="1"/>
</dbReference>
<accession>A0AAD7UN46</accession>
<dbReference type="InterPro" id="IPR055418">
    <property type="entry name" value="UFD1_N2"/>
</dbReference>
<comment type="caution">
    <text evidence="6">The sequence shown here is derived from an EMBL/GenBank/DDBJ whole genome shotgun (WGS) entry which is preliminary data.</text>
</comment>
<organism evidence="6 7">
    <name type="scientific">Chrysophaeum taylorii</name>
    <dbReference type="NCBI Taxonomy" id="2483200"/>
    <lineage>
        <taxon>Eukaryota</taxon>
        <taxon>Sar</taxon>
        <taxon>Stramenopiles</taxon>
        <taxon>Ochrophyta</taxon>
        <taxon>Pelagophyceae</taxon>
        <taxon>Pelagomonadales</taxon>
        <taxon>Pelagomonadaceae</taxon>
        <taxon>Chrysophaeum</taxon>
    </lineage>
</organism>
<proteinExistence type="inferred from homology"/>
<dbReference type="GO" id="GO:0006511">
    <property type="term" value="P:ubiquitin-dependent protein catabolic process"/>
    <property type="evidence" value="ECO:0007669"/>
    <property type="project" value="InterPro"/>
</dbReference>
<dbReference type="PANTHER" id="PTHR12555:SF13">
    <property type="entry name" value="UBIQUITIN RECOGNITION FACTOR IN ER-ASSOCIATED DEGRADATION PROTEIN 1"/>
    <property type="match status" value="1"/>
</dbReference>
<feature type="domain" description="Ubiquitin fusion degradation protein UFD1 N-terminal subdomain 1" evidence="4">
    <location>
        <begin position="11"/>
        <end position="104"/>
    </location>
</feature>
<evidence type="ECO:0008006" key="8">
    <source>
        <dbReference type="Google" id="ProtNLM"/>
    </source>
</evidence>
<comment type="similarity">
    <text evidence="1">Belongs to the UFD1 family.</text>
</comment>
<feature type="region of interest" description="Disordered" evidence="3">
    <location>
        <begin position="179"/>
        <end position="297"/>
    </location>
</feature>
<dbReference type="Gene3D" id="2.40.40.50">
    <property type="entry name" value="Ubiquitin fusion degradation protein UFD1, N-terminal domain"/>
    <property type="match status" value="1"/>
</dbReference>
<dbReference type="GO" id="GO:0036503">
    <property type="term" value="P:ERAD pathway"/>
    <property type="evidence" value="ECO:0007669"/>
    <property type="project" value="TreeGrafter"/>
</dbReference>